<evidence type="ECO:0000313" key="4">
    <source>
        <dbReference type="Proteomes" id="UP000534306"/>
    </source>
</evidence>
<dbReference type="EMBL" id="JABJRC010000010">
    <property type="protein sequence ID" value="NOL45033.1"/>
    <property type="molecule type" value="Genomic_DNA"/>
</dbReference>
<sequence length="113" mass="13198">MDEDVVRERDARAYEAVHDAADFKELKRRYKNFVVPWTITFMVWYLAYVACNNWARGFMNTEVIGNINVALVFGLLQFVSTFVIAALYGRFANRKLDPLAAGLNAKFKRERRR</sequence>
<dbReference type="Proteomes" id="UP000534306">
    <property type="component" value="Unassembled WGS sequence"/>
</dbReference>
<dbReference type="Pfam" id="PF04341">
    <property type="entry name" value="DUF485"/>
    <property type="match status" value="1"/>
</dbReference>
<dbReference type="RefSeq" id="WP_171678279.1">
    <property type="nucleotide sequence ID" value="NZ_BAAAGT010000001.1"/>
</dbReference>
<organism evidence="3 4">
    <name type="scientific">Kribbella sandramycini</name>
    <dbReference type="NCBI Taxonomy" id="60450"/>
    <lineage>
        <taxon>Bacteria</taxon>
        <taxon>Bacillati</taxon>
        <taxon>Actinomycetota</taxon>
        <taxon>Actinomycetes</taxon>
        <taxon>Propionibacteriales</taxon>
        <taxon>Kribbellaceae</taxon>
        <taxon>Kribbella</taxon>
    </lineage>
</organism>
<dbReference type="PANTHER" id="PTHR38441">
    <property type="entry name" value="INTEGRAL MEMBRANE PROTEIN-RELATED"/>
    <property type="match status" value="1"/>
</dbReference>
<feature type="transmembrane region" description="Helical" evidence="1">
    <location>
        <begin position="33"/>
        <end position="55"/>
    </location>
</feature>
<dbReference type="EMBL" id="JACHKF010000001">
    <property type="protein sequence ID" value="MBB6566032.1"/>
    <property type="molecule type" value="Genomic_DNA"/>
</dbReference>
<keyword evidence="1" id="KW-0812">Transmembrane</keyword>
<evidence type="ECO:0000313" key="3">
    <source>
        <dbReference type="EMBL" id="NOL45033.1"/>
    </source>
</evidence>
<evidence type="ECO:0000313" key="2">
    <source>
        <dbReference type="EMBL" id="MBB6566032.1"/>
    </source>
</evidence>
<reference evidence="2 5" key="2">
    <citation type="submission" date="2020-08" db="EMBL/GenBank/DDBJ databases">
        <title>Sequencing the genomes of 1000 actinobacteria strains.</title>
        <authorList>
            <person name="Klenk H.-P."/>
        </authorList>
    </citation>
    <scope>NUCLEOTIDE SEQUENCE [LARGE SCALE GENOMIC DNA]</scope>
    <source>
        <strain evidence="2 5">DSM 15626</strain>
    </source>
</reference>
<evidence type="ECO:0000256" key="1">
    <source>
        <dbReference type="SAM" id="Phobius"/>
    </source>
</evidence>
<keyword evidence="1" id="KW-1133">Transmembrane helix</keyword>
<feature type="transmembrane region" description="Helical" evidence="1">
    <location>
        <begin position="67"/>
        <end position="88"/>
    </location>
</feature>
<reference evidence="3 4" key="1">
    <citation type="submission" date="2020-05" db="EMBL/GenBank/DDBJ databases">
        <title>Genome sequence of Kribbella sandramycini ATCC 39419.</title>
        <authorList>
            <person name="Maclea K.S."/>
            <person name="Fair J.L."/>
        </authorList>
    </citation>
    <scope>NUCLEOTIDE SEQUENCE [LARGE SCALE GENOMIC DNA]</scope>
    <source>
        <strain evidence="3 4">ATCC 39419</strain>
    </source>
</reference>
<dbReference type="Proteomes" id="UP000553957">
    <property type="component" value="Unassembled WGS sequence"/>
</dbReference>
<gene>
    <name evidence="2" type="ORF">HNR71_001669</name>
    <name evidence="3" type="ORF">HPO96_32775</name>
</gene>
<keyword evidence="4" id="KW-1185">Reference proteome</keyword>
<accession>A0A7Y4P3G4</accession>
<name>A0A7Y4P3G4_9ACTN</name>
<comment type="caution">
    <text evidence="3">The sequence shown here is derived from an EMBL/GenBank/DDBJ whole genome shotgun (WGS) entry which is preliminary data.</text>
</comment>
<protein>
    <submittedName>
        <fullName evidence="3">DUF485 domain-containing protein</fullName>
    </submittedName>
</protein>
<evidence type="ECO:0000313" key="5">
    <source>
        <dbReference type="Proteomes" id="UP000553957"/>
    </source>
</evidence>
<keyword evidence="1" id="KW-0472">Membrane</keyword>
<proteinExistence type="predicted"/>
<dbReference type="AlphaFoldDB" id="A0A7Y4P3G4"/>
<dbReference type="PANTHER" id="PTHR38441:SF1">
    <property type="entry name" value="MEMBRANE PROTEIN"/>
    <property type="match status" value="1"/>
</dbReference>
<dbReference type="InterPro" id="IPR007436">
    <property type="entry name" value="DUF485"/>
</dbReference>